<dbReference type="OrthoDB" id="1335080at2759"/>
<feature type="binding site" evidence="7">
    <location>
        <begin position="94"/>
        <end position="95"/>
    </location>
    <ligand>
        <name>ATP</name>
        <dbReference type="ChEBI" id="CHEBI:30616"/>
    </ligand>
</feature>
<evidence type="ECO:0000313" key="11">
    <source>
        <dbReference type="EMBL" id="EFJ19730.1"/>
    </source>
</evidence>
<evidence type="ECO:0000256" key="7">
    <source>
        <dbReference type="PIRSR" id="PIRSR630616-2"/>
    </source>
</evidence>
<name>D8S7B9_SELML</name>
<keyword evidence="3 7" id="KW-0547">Nucleotide-binding</keyword>
<dbReference type="SMART" id="SM00220">
    <property type="entry name" value="S_TKc"/>
    <property type="match status" value="1"/>
</dbReference>
<feature type="domain" description="Protein kinase" evidence="10">
    <location>
        <begin position="1"/>
        <end position="219"/>
    </location>
</feature>
<evidence type="ECO:0000256" key="6">
    <source>
        <dbReference type="PIRSR" id="PIRSR630616-1"/>
    </source>
</evidence>
<keyword evidence="4" id="KW-0418">Kinase</keyword>
<keyword evidence="12" id="KW-1185">Reference proteome</keyword>
<feature type="region of interest" description="Disordered" evidence="9">
    <location>
        <begin position="237"/>
        <end position="256"/>
    </location>
</feature>
<evidence type="ECO:0000256" key="9">
    <source>
        <dbReference type="SAM" id="MobiDB-lite"/>
    </source>
</evidence>
<dbReference type="EMBL" id="GL377605">
    <property type="protein sequence ID" value="EFJ19730.1"/>
    <property type="molecule type" value="Genomic_DNA"/>
</dbReference>
<dbReference type="InterPro" id="IPR030616">
    <property type="entry name" value="Aur-like"/>
</dbReference>
<reference evidence="11 12" key="1">
    <citation type="journal article" date="2011" name="Science">
        <title>The Selaginella genome identifies genetic changes associated with the evolution of vascular plants.</title>
        <authorList>
            <person name="Banks J.A."/>
            <person name="Nishiyama T."/>
            <person name="Hasebe M."/>
            <person name="Bowman J.L."/>
            <person name="Gribskov M."/>
            <person name="dePamphilis C."/>
            <person name="Albert V.A."/>
            <person name="Aono N."/>
            <person name="Aoyama T."/>
            <person name="Ambrose B.A."/>
            <person name="Ashton N.W."/>
            <person name="Axtell M.J."/>
            <person name="Barker E."/>
            <person name="Barker M.S."/>
            <person name="Bennetzen J.L."/>
            <person name="Bonawitz N.D."/>
            <person name="Chapple C."/>
            <person name="Cheng C."/>
            <person name="Correa L.G."/>
            <person name="Dacre M."/>
            <person name="DeBarry J."/>
            <person name="Dreyer I."/>
            <person name="Elias M."/>
            <person name="Engstrom E.M."/>
            <person name="Estelle M."/>
            <person name="Feng L."/>
            <person name="Finet C."/>
            <person name="Floyd S.K."/>
            <person name="Frommer W.B."/>
            <person name="Fujita T."/>
            <person name="Gramzow L."/>
            <person name="Gutensohn M."/>
            <person name="Harholt J."/>
            <person name="Hattori M."/>
            <person name="Heyl A."/>
            <person name="Hirai T."/>
            <person name="Hiwatashi Y."/>
            <person name="Ishikawa M."/>
            <person name="Iwata M."/>
            <person name="Karol K.G."/>
            <person name="Koehler B."/>
            <person name="Kolukisaoglu U."/>
            <person name="Kubo M."/>
            <person name="Kurata T."/>
            <person name="Lalonde S."/>
            <person name="Li K."/>
            <person name="Li Y."/>
            <person name="Litt A."/>
            <person name="Lyons E."/>
            <person name="Manning G."/>
            <person name="Maruyama T."/>
            <person name="Michael T.P."/>
            <person name="Mikami K."/>
            <person name="Miyazaki S."/>
            <person name="Morinaga S."/>
            <person name="Murata T."/>
            <person name="Mueller-Roeber B."/>
            <person name="Nelson D.R."/>
            <person name="Obara M."/>
            <person name="Oguri Y."/>
            <person name="Olmstead R.G."/>
            <person name="Onodera N."/>
            <person name="Petersen B.L."/>
            <person name="Pils B."/>
            <person name="Prigge M."/>
            <person name="Rensing S.A."/>
            <person name="Riano-Pachon D.M."/>
            <person name="Roberts A.W."/>
            <person name="Sato Y."/>
            <person name="Scheller H.V."/>
            <person name="Schulz B."/>
            <person name="Schulz C."/>
            <person name="Shakirov E.V."/>
            <person name="Shibagaki N."/>
            <person name="Shinohara N."/>
            <person name="Shippen D.E."/>
            <person name="Soerensen I."/>
            <person name="Sotooka R."/>
            <person name="Sugimoto N."/>
            <person name="Sugita M."/>
            <person name="Sumikawa N."/>
            <person name="Tanurdzic M."/>
            <person name="Theissen G."/>
            <person name="Ulvskov P."/>
            <person name="Wakazuki S."/>
            <person name="Weng J.K."/>
            <person name="Willats W.W."/>
            <person name="Wipf D."/>
            <person name="Wolf P.G."/>
            <person name="Yang L."/>
            <person name="Zimmer A.D."/>
            <person name="Zhu Q."/>
            <person name="Mitros T."/>
            <person name="Hellsten U."/>
            <person name="Loque D."/>
            <person name="Otillar R."/>
            <person name="Salamov A."/>
            <person name="Schmutz J."/>
            <person name="Shapiro H."/>
            <person name="Lindquist E."/>
            <person name="Lucas S."/>
            <person name="Rokhsar D."/>
            <person name="Grigoriev I.V."/>
        </authorList>
    </citation>
    <scope>NUCLEOTIDE SEQUENCE [LARGE SCALE GENOMIC DNA]</scope>
</reference>
<dbReference type="Gramene" id="EFJ19730">
    <property type="protein sequence ID" value="EFJ19730"/>
    <property type="gene ID" value="SELMODRAFT_110515"/>
</dbReference>
<dbReference type="Pfam" id="PF00069">
    <property type="entry name" value="Pkinase"/>
    <property type="match status" value="1"/>
</dbReference>
<dbReference type="PROSITE" id="PS50011">
    <property type="entry name" value="PROTEIN_KINASE_DOM"/>
    <property type="match status" value="1"/>
</dbReference>
<keyword evidence="5 7" id="KW-0067">ATP-binding</keyword>
<protein>
    <recommendedName>
        <fullName evidence="10">Protein kinase domain-containing protein</fullName>
    </recommendedName>
</protein>
<dbReference type="PANTHER" id="PTHR24350">
    <property type="entry name" value="SERINE/THREONINE-PROTEIN KINASE IAL-RELATED"/>
    <property type="match status" value="1"/>
</dbReference>
<evidence type="ECO:0000256" key="3">
    <source>
        <dbReference type="ARBA" id="ARBA00022741"/>
    </source>
</evidence>
<evidence type="ECO:0000313" key="12">
    <source>
        <dbReference type="Proteomes" id="UP000001514"/>
    </source>
</evidence>
<dbReference type="KEGG" id="smo:SELMODRAFT_110515"/>
<dbReference type="HOGENOM" id="CLU_000288_63_0_1"/>
<sequence>MFKSESCAERETRILDKLRPIPGVVFLHGLRRERKVGGRCFGTMVMELCGPSLRDLAMKGPLREEEVAEIVKELAETLKGVHSSGVVHRDLKLENVFTKLQDASTIRPVIGDFGVATDDAREMSQSCGTEKYMAPELIFVERYGLSYTKAVDVWGLGVIAYELLKGYQRSNLEMHLLREGEFQWPANLSPEAKNLIMGMLDLDPRKRLTLDQVINHPWILENCSTTRATANITSCCGGKRSTPHSSHPAVKKLRVA</sequence>
<evidence type="ECO:0000256" key="5">
    <source>
        <dbReference type="ARBA" id="ARBA00022840"/>
    </source>
</evidence>
<organism evidence="12">
    <name type="scientific">Selaginella moellendorffii</name>
    <name type="common">Spikemoss</name>
    <dbReference type="NCBI Taxonomy" id="88036"/>
    <lineage>
        <taxon>Eukaryota</taxon>
        <taxon>Viridiplantae</taxon>
        <taxon>Streptophyta</taxon>
        <taxon>Embryophyta</taxon>
        <taxon>Tracheophyta</taxon>
        <taxon>Lycopodiopsida</taxon>
        <taxon>Selaginellales</taxon>
        <taxon>Selaginellaceae</taxon>
        <taxon>Selaginella</taxon>
    </lineage>
</organism>
<evidence type="ECO:0000259" key="10">
    <source>
        <dbReference type="PROSITE" id="PS50011"/>
    </source>
</evidence>
<dbReference type="InterPro" id="IPR008271">
    <property type="entry name" value="Ser/Thr_kinase_AS"/>
</dbReference>
<keyword evidence="2" id="KW-0808">Transferase</keyword>
<dbReference type="InParanoid" id="D8S7B9"/>
<dbReference type="AlphaFoldDB" id="D8S7B9"/>
<feature type="active site" description="Proton acceptor" evidence="6">
    <location>
        <position position="90"/>
    </location>
</feature>
<evidence type="ECO:0000256" key="4">
    <source>
        <dbReference type="ARBA" id="ARBA00022777"/>
    </source>
</evidence>
<dbReference type="Gene3D" id="1.10.510.10">
    <property type="entry name" value="Transferase(Phosphotransferase) domain 1"/>
    <property type="match status" value="1"/>
</dbReference>
<dbReference type="GO" id="GO:0005524">
    <property type="term" value="F:ATP binding"/>
    <property type="evidence" value="ECO:0007669"/>
    <property type="project" value="UniProtKB-KW"/>
</dbReference>
<dbReference type="InterPro" id="IPR000719">
    <property type="entry name" value="Prot_kinase_dom"/>
</dbReference>
<dbReference type="eggNOG" id="KOG0032">
    <property type="taxonomic scope" value="Eukaryota"/>
</dbReference>
<evidence type="ECO:0000256" key="1">
    <source>
        <dbReference type="ARBA" id="ARBA00022527"/>
    </source>
</evidence>
<proteinExistence type="predicted"/>
<evidence type="ECO:0000256" key="8">
    <source>
        <dbReference type="PIRSR" id="PIRSR630616-3"/>
    </source>
</evidence>
<accession>D8S7B9</accession>
<keyword evidence="1" id="KW-0723">Serine/threonine-protein kinase</keyword>
<feature type="cross-link" description="Glycyl lysine isopeptide (Lys-Gly) (interchain with G-Cter in SUMO2)" evidence="8">
    <location>
        <position position="92"/>
    </location>
</feature>
<dbReference type="GO" id="GO:0004674">
    <property type="term" value="F:protein serine/threonine kinase activity"/>
    <property type="evidence" value="ECO:0007669"/>
    <property type="project" value="UniProtKB-KW"/>
</dbReference>
<gene>
    <name evidence="11" type="ORF">SELMODRAFT_110515</name>
</gene>
<dbReference type="PROSITE" id="PS00108">
    <property type="entry name" value="PROTEIN_KINASE_ST"/>
    <property type="match status" value="1"/>
</dbReference>
<dbReference type="Proteomes" id="UP000001514">
    <property type="component" value="Unassembled WGS sequence"/>
</dbReference>
<evidence type="ECO:0000256" key="2">
    <source>
        <dbReference type="ARBA" id="ARBA00022679"/>
    </source>
</evidence>
<dbReference type="InterPro" id="IPR011009">
    <property type="entry name" value="Kinase-like_dom_sf"/>
</dbReference>
<feature type="binding site" evidence="7">
    <location>
        <position position="112"/>
    </location>
    <ligand>
        <name>ATP</name>
        <dbReference type="ChEBI" id="CHEBI:30616"/>
    </ligand>
</feature>
<dbReference type="SUPFAM" id="SSF56112">
    <property type="entry name" value="Protein kinase-like (PK-like)"/>
    <property type="match status" value="1"/>
</dbReference>